<reference evidence="1" key="1">
    <citation type="submission" date="2014-11" db="EMBL/GenBank/DDBJ databases">
        <authorList>
            <person name="Amaro Gonzalez C."/>
        </authorList>
    </citation>
    <scope>NUCLEOTIDE SEQUENCE</scope>
</reference>
<sequence length="18" mass="2194">MSPLLFSGIRFQKTFHKR</sequence>
<proteinExistence type="predicted"/>
<dbReference type="EMBL" id="GBXM01098874">
    <property type="protein sequence ID" value="JAH09703.1"/>
    <property type="molecule type" value="Transcribed_RNA"/>
</dbReference>
<evidence type="ECO:0000313" key="1">
    <source>
        <dbReference type="EMBL" id="JAH09703.1"/>
    </source>
</evidence>
<protein>
    <submittedName>
        <fullName evidence="1">Uncharacterized protein</fullName>
    </submittedName>
</protein>
<name>A0A0E9Q0N2_ANGAN</name>
<organism evidence="1">
    <name type="scientific">Anguilla anguilla</name>
    <name type="common">European freshwater eel</name>
    <name type="synonym">Muraena anguilla</name>
    <dbReference type="NCBI Taxonomy" id="7936"/>
    <lineage>
        <taxon>Eukaryota</taxon>
        <taxon>Metazoa</taxon>
        <taxon>Chordata</taxon>
        <taxon>Craniata</taxon>
        <taxon>Vertebrata</taxon>
        <taxon>Euteleostomi</taxon>
        <taxon>Actinopterygii</taxon>
        <taxon>Neopterygii</taxon>
        <taxon>Teleostei</taxon>
        <taxon>Anguilliformes</taxon>
        <taxon>Anguillidae</taxon>
        <taxon>Anguilla</taxon>
    </lineage>
</organism>
<accession>A0A0E9Q0N2</accession>
<reference evidence="1" key="2">
    <citation type="journal article" date="2015" name="Fish Shellfish Immunol.">
        <title>Early steps in the European eel (Anguilla anguilla)-Vibrio vulnificus interaction in the gills: Role of the RtxA13 toxin.</title>
        <authorList>
            <person name="Callol A."/>
            <person name="Pajuelo D."/>
            <person name="Ebbesson L."/>
            <person name="Teles M."/>
            <person name="MacKenzie S."/>
            <person name="Amaro C."/>
        </authorList>
    </citation>
    <scope>NUCLEOTIDE SEQUENCE</scope>
</reference>
<dbReference type="AlphaFoldDB" id="A0A0E9Q0N2"/>